<accession>F4KZI7</accession>
<evidence type="ECO:0000313" key="1">
    <source>
        <dbReference type="EMBL" id="AEE49457.1"/>
    </source>
</evidence>
<dbReference type="HOGENOM" id="CLU_065564_0_0_10"/>
<dbReference type="Pfam" id="PF10117">
    <property type="entry name" value="McrBC"/>
    <property type="match status" value="1"/>
</dbReference>
<dbReference type="OrthoDB" id="9786961at2"/>
<dbReference type="eggNOG" id="COG4268">
    <property type="taxonomic scope" value="Bacteria"/>
</dbReference>
<reference evidence="1 2" key="1">
    <citation type="journal article" date="2011" name="Stand. Genomic Sci.">
        <title>Complete genome sequence of Haliscomenobacter hydrossis type strain (O).</title>
        <authorList>
            <consortium name="US DOE Joint Genome Institute (JGI-PGF)"/>
            <person name="Daligault H."/>
            <person name="Lapidus A."/>
            <person name="Zeytun A."/>
            <person name="Nolan M."/>
            <person name="Lucas S."/>
            <person name="Del Rio T.G."/>
            <person name="Tice H."/>
            <person name="Cheng J.F."/>
            <person name="Tapia R."/>
            <person name="Han C."/>
            <person name="Goodwin L."/>
            <person name="Pitluck S."/>
            <person name="Liolios K."/>
            <person name="Pagani I."/>
            <person name="Ivanova N."/>
            <person name="Huntemann M."/>
            <person name="Mavromatis K."/>
            <person name="Mikhailova N."/>
            <person name="Pati A."/>
            <person name="Chen A."/>
            <person name="Palaniappan K."/>
            <person name="Land M."/>
            <person name="Hauser L."/>
            <person name="Brambilla E.M."/>
            <person name="Rohde M."/>
            <person name="Verbarg S."/>
            <person name="Goker M."/>
            <person name="Bristow J."/>
            <person name="Eisen J.A."/>
            <person name="Markowitz V."/>
            <person name="Hugenholtz P."/>
            <person name="Kyrpides N.C."/>
            <person name="Klenk H.P."/>
            <person name="Woyke T."/>
        </authorList>
    </citation>
    <scope>NUCLEOTIDE SEQUENCE [LARGE SCALE GENOMIC DNA]</scope>
    <source>
        <strain evidence="2">ATCC 27775 / DSM 1100 / LMG 10767 / O</strain>
    </source>
</reference>
<dbReference type="GO" id="GO:0009307">
    <property type="term" value="P:DNA restriction-modification system"/>
    <property type="evidence" value="ECO:0007669"/>
    <property type="project" value="InterPro"/>
</dbReference>
<dbReference type="REBASE" id="35658">
    <property type="entry name" value="Hhy1100McrBCP"/>
</dbReference>
<dbReference type="InterPro" id="IPR019292">
    <property type="entry name" value="McrC"/>
</dbReference>
<protein>
    <submittedName>
        <fullName evidence="1">5-methylcytosine restriction system component-like protein</fullName>
    </submittedName>
</protein>
<name>F4KZI7_HALH1</name>
<dbReference type="PIRSF" id="PIRSF003109">
    <property type="entry name" value="McrC"/>
    <property type="match status" value="1"/>
</dbReference>
<evidence type="ECO:0000313" key="2">
    <source>
        <dbReference type="Proteomes" id="UP000008461"/>
    </source>
</evidence>
<dbReference type="RefSeq" id="WP_013764011.1">
    <property type="nucleotide sequence ID" value="NC_015510.1"/>
</dbReference>
<dbReference type="Proteomes" id="UP000008461">
    <property type="component" value="Chromosome"/>
</dbReference>
<proteinExistence type="predicted"/>
<dbReference type="EMBL" id="CP002691">
    <property type="protein sequence ID" value="AEE49457.1"/>
    <property type="molecule type" value="Genomic_DNA"/>
</dbReference>
<keyword evidence="2" id="KW-1185">Reference proteome</keyword>
<organism evidence="1 2">
    <name type="scientific">Haliscomenobacter hydrossis (strain ATCC 27775 / DSM 1100 / LMG 10767 / O)</name>
    <dbReference type="NCBI Taxonomy" id="760192"/>
    <lineage>
        <taxon>Bacteria</taxon>
        <taxon>Pseudomonadati</taxon>
        <taxon>Bacteroidota</taxon>
        <taxon>Saprospiria</taxon>
        <taxon>Saprospirales</taxon>
        <taxon>Haliscomenobacteraceae</taxon>
        <taxon>Haliscomenobacter</taxon>
    </lineage>
</organism>
<dbReference type="STRING" id="760192.Halhy_1565"/>
<dbReference type="AlphaFoldDB" id="F4KZI7"/>
<dbReference type="InterPro" id="IPR014407">
    <property type="entry name" value="McrC_bac"/>
</dbReference>
<sequence>MIPIQNLYYLLCYAWNTLEEAERVAIDTEQYQKMPDLFAKVLINGMWILLKRGLDQDYQLQEHEVAGVKGKLNLSATLKTNCLWLQKTTCAYDEYSADVPSNQLLAACLRQLVTMPELDKNLKADLQKIQRMLPPLSSIAFHPRSFERVKLRPDQRLYVFLLHVCRIIAENLLPTENPGRFQFVDFRRDERKMNRVFESFLFRFFQKEQSQYWARREQIRWQWQAPQDPQHLNYLPLMETDLTLESPTRKIIIDAKYYRYPLGGSRFEADKLVSANLYQLYSYLLNQEHRDERSKVATGMLLYPQTEGQLRLDYRFGEHDILVRSVNLNAHWREIHGELLGLLS</sequence>
<dbReference type="PANTHER" id="PTHR38733:SF1">
    <property type="entry name" value="TYPE IV METHYL-DIRECTED RESTRICTION ENZYME ECOKMCRBC"/>
    <property type="match status" value="1"/>
</dbReference>
<dbReference type="KEGG" id="hhy:Halhy_1565"/>
<reference key="2">
    <citation type="submission" date="2011-04" db="EMBL/GenBank/DDBJ databases">
        <title>Complete sequence of chromosome of Haliscomenobacter hydrossis DSM 1100.</title>
        <authorList>
            <consortium name="US DOE Joint Genome Institute (JGI-PGF)"/>
            <person name="Lucas S."/>
            <person name="Han J."/>
            <person name="Lapidus A."/>
            <person name="Bruce D."/>
            <person name="Goodwin L."/>
            <person name="Pitluck S."/>
            <person name="Peters L."/>
            <person name="Kyrpides N."/>
            <person name="Mavromatis K."/>
            <person name="Ivanova N."/>
            <person name="Ovchinnikova G."/>
            <person name="Pagani I."/>
            <person name="Daligault H."/>
            <person name="Detter J.C."/>
            <person name="Han C."/>
            <person name="Land M."/>
            <person name="Hauser L."/>
            <person name="Markowitz V."/>
            <person name="Cheng J.-F."/>
            <person name="Hugenholtz P."/>
            <person name="Woyke T."/>
            <person name="Wu D."/>
            <person name="Verbarg S."/>
            <person name="Frueling A."/>
            <person name="Brambilla E."/>
            <person name="Klenk H.-P."/>
            <person name="Eisen J.A."/>
        </authorList>
    </citation>
    <scope>NUCLEOTIDE SEQUENCE</scope>
    <source>
        <strain>DSM 1100</strain>
    </source>
</reference>
<gene>
    <name evidence="1" type="ordered locus">Halhy_1565</name>
</gene>
<dbReference type="PANTHER" id="PTHR38733">
    <property type="entry name" value="PROTEIN MCRC"/>
    <property type="match status" value="1"/>
</dbReference>